<dbReference type="SUPFAM" id="SSF48403">
    <property type="entry name" value="Ankyrin repeat"/>
    <property type="match status" value="1"/>
</dbReference>
<keyword evidence="1" id="KW-0813">Transport</keyword>
<evidence type="ECO:0000256" key="1">
    <source>
        <dbReference type="ARBA" id="ARBA00022448"/>
    </source>
</evidence>
<dbReference type="Pfam" id="PF08344">
    <property type="entry name" value="TRP_2"/>
    <property type="match status" value="1"/>
</dbReference>
<evidence type="ECO:0000313" key="6">
    <source>
        <dbReference type="EMBL" id="CAH3114226.1"/>
    </source>
</evidence>
<keyword evidence="2" id="KW-0677">Repeat</keyword>
<dbReference type="InterPro" id="IPR002153">
    <property type="entry name" value="TRPC_channel"/>
</dbReference>
<evidence type="ECO:0000256" key="2">
    <source>
        <dbReference type="ARBA" id="ARBA00022737"/>
    </source>
</evidence>
<protein>
    <recommendedName>
        <fullName evidence="5">Transient receptor ion channel domain-containing protein</fullName>
    </recommendedName>
</protein>
<sequence>MELTDALQANKFKDSDCPSIDQSQPNLYDAVKNGDLEKIKSELSLSRANKDLDLLDSSGKTIIQIAADLNDASDRDDAITLLLSGGASLQLALLNTVHQGDVRVVEVLLQFCDQQPQTPSPKMLSVRGHTSFTTPLSLAARLQNFQIVKLFLEHGFTIEDPKTMRMSTEFTDVSSEKLHSTVHRLNEYRALASPVFIAASFLQNVRSGPDPVLRACALSREFRDISEQEYEFRKEYLRLCNDYEEFTVSLLKGMLHKGRDQMRYGSEERRKNVFFAGDRFS</sequence>
<evidence type="ECO:0000259" key="5">
    <source>
        <dbReference type="SMART" id="SM01420"/>
    </source>
</evidence>
<dbReference type="PANTHER" id="PTHR10117:SF54">
    <property type="entry name" value="TRANSIENT RECEPTOR POTENTIAL-GAMMA PROTEIN"/>
    <property type="match status" value="1"/>
</dbReference>
<feature type="domain" description="Transient receptor ion channel" evidence="5">
    <location>
        <begin position="168"/>
        <end position="233"/>
    </location>
</feature>
<accession>A0ABN8NNQ3</accession>
<dbReference type="InterPro" id="IPR036770">
    <property type="entry name" value="Ankyrin_rpt-contain_sf"/>
</dbReference>
<keyword evidence="7" id="KW-1185">Reference proteome</keyword>
<dbReference type="SMART" id="SM01420">
    <property type="entry name" value="TRP_2"/>
    <property type="match status" value="1"/>
</dbReference>
<evidence type="ECO:0000256" key="4">
    <source>
        <dbReference type="ARBA" id="ARBA00023303"/>
    </source>
</evidence>
<keyword evidence="4" id="KW-0407">Ion channel</keyword>
<name>A0ABN8NNQ3_9CNID</name>
<gene>
    <name evidence="6" type="ORF">PLOB_00022807</name>
</gene>
<comment type="caution">
    <text evidence="6">The sequence shown here is derived from an EMBL/GenBank/DDBJ whole genome shotgun (WGS) entry which is preliminary data.</text>
</comment>
<reference evidence="6 7" key="1">
    <citation type="submission" date="2022-05" db="EMBL/GenBank/DDBJ databases">
        <authorList>
            <consortium name="Genoscope - CEA"/>
            <person name="William W."/>
        </authorList>
    </citation>
    <scope>NUCLEOTIDE SEQUENCE [LARGE SCALE GENOMIC DNA]</scope>
</reference>
<evidence type="ECO:0000313" key="7">
    <source>
        <dbReference type="Proteomes" id="UP001159405"/>
    </source>
</evidence>
<dbReference type="Proteomes" id="UP001159405">
    <property type="component" value="Unassembled WGS sequence"/>
</dbReference>
<dbReference type="InterPro" id="IPR013555">
    <property type="entry name" value="TRP_dom"/>
</dbReference>
<organism evidence="6 7">
    <name type="scientific">Porites lobata</name>
    <dbReference type="NCBI Taxonomy" id="104759"/>
    <lineage>
        <taxon>Eukaryota</taxon>
        <taxon>Metazoa</taxon>
        <taxon>Cnidaria</taxon>
        <taxon>Anthozoa</taxon>
        <taxon>Hexacorallia</taxon>
        <taxon>Scleractinia</taxon>
        <taxon>Fungiina</taxon>
        <taxon>Poritidae</taxon>
        <taxon>Porites</taxon>
    </lineage>
</organism>
<dbReference type="PANTHER" id="PTHR10117">
    <property type="entry name" value="TRANSIENT RECEPTOR POTENTIAL CHANNEL"/>
    <property type="match status" value="1"/>
</dbReference>
<dbReference type="EMBL" id="CALNXK010000027">
    <property type="protein sequence ID" value="CAH3114226.1"/>
    <property type="molecule type" value="Genomic_DNA"/>
</dbReference>
<evidence type="ECO:0000256" key="3">
    <source>
        <dbReference type="ARBA" id="ARBA00023065"/>
    </source>
</evidence>
<dbReference type="Gene3D" id="1.25.40.20">
    <property type="entry name" value="Ankyrin repeat-containing domain"/>
    <property type="match status" value="1"/>
</dbReference>
<keyword evidence="3" id="KW-0406">Ion transport</keyword>
<proteinExistence type="predicted"/>